<accession>A0AAV9NA65</accession>
<evidence type="ECO:0008006" key="3">
    <source>
        <dbReference type="Google" id="ProtNLM"/>
    </source>
</evidence>
<comment type="caution">
    <text evidence="1">The sequence shown here is derived from an EMBL/GenBank/DDBJ whole genome shotgun (WGS) entry which is preliminary data.</text>
</comment>
<dbReference type="InterPro" id="IPR051710">
    <property type="entry name" value="Phosphatase_SH3-domain"/>
</dbReference>
<gene>
    <name evidence="1" type="ORF">LTR84_004177</name>
</gene>
<dbReference type="PANTHER" id="PTHR16469:SF51">
    <property type="entry name" value="TRANSCRIPTION FACTOR TAU 55 KDA SUBUNIT"/>
    <property type="match status" value="1"/>
</dbReference>
<evidence type="ECO:0000313" key="1">
    <source>
        <dbReference type="EMBL" id="KAK5050057.1"/>
    </source>
</evidence>
<dbReference type="AlphaFoldDB" id="A0AAV9NA65"/>
<dbReference type="Proteomes" id="UP001358417">
    <property type="component" value="Unassembled WGS sequence"/>
</dbReference>
<protein>
    <recommendedName>
        <fullName evidence="3">Phosphoglycerate mutase family protein</fullName>
    </recommendedName>
</protein>
<dbReference type="InterPro" id="IPR029033">
    <property type="entry name" value="His_PPase_superfam"/>
</dbReference>
<dbReference type="Gene3D" id="3.40.50.1240">
    <property type="entry name" value="Phosphoglycerate mutase-like"/>
    <property type="match status" value="1"/>
</dbReference>
<dbReference type="RefSeq" id="XP_064704867.1">
    <property type="nucleotide sequence ID" value="XM_064847755.1"/>
</dbReference>
<organism evidence="1 2">
    <name type="scientific">Exophiala bonariae</name>
    <dbReference type="NCBI Taxonomy" id="1690606"/>
    <lineage>
        <taxon>Eukaryota</taxon>
        <taxon>Fungi</taxon>
        <taxon>Dikarya</taxon>
        <taxon>Ascomycota</taxon>
        <taxon>Pezizomycotina</taxon>
        <taxon>Eurotiomycetes</taxon>
        <taxon>Chaetothyriomycetidae</taxon>
        <taxon>Chaetothyriales</taxon>
        <taxon>Herpotrichiellaceae</taxon>
        <taxon>Exophiala</taxon>
    </lineage>
</organism>
<dbReference type="EMBL" id="JAVRRD010000018">
    <property type="protein sequence ID" value="KAK5050057.1"/>
    <property type="molecule type" value="Genomic_DNA"/>
</dbReference>
<dbReference type="PANTHER" id="PTHR16469">
    <property type="entry name" value="UBIQUITIN-ASSOCIATED AND SH3 DOMAIN-CONTAINING BA-RELATED"/>
    <property type="match status" value="1"/>
</dbReference>
<proteinExistence type="predicted"/>
<evidence type="ECO:0000313" key="2">
    <source>
        <dbReference type="Proteomes" id="UP001358417"/>
    </source>
</evidence>
<dbReference type="GeneID" id="89972356"/>
<keyword evidence="2" id="KW-1185">Reference proteome</keyword>
<reference evidence="1 2" key="1">
    <citation type="submission" date="2023-08" db="EMBL/GenBank/DDBJ databases">
        <title>Black Yeasts Isolated from many extreme environments.</title>
        <authorList>
            <person name="Coleine C."/>
            <person name="Stajich J.E."/>
            <person name="Selbmann L."/>
        </authorList>
    </citation>
    <scope>NUCLEOTIDE SEQUENCE [LARGE SCALE GENOMIC DNA]</scope>
    <source>
        <strain evidence="1 2">CCFEE 5792</strain>
    </source>
</reference>
<sequence length="325" mass="36027">MPVTEIILLRHGHRLAWTLDPTTGKYTSSHPFPTRLPADPPLASHGVQQAVETGEYFGSTSGSGSLAELVKQDRLRIYSSLFYRCLETLRPTVEKLREIQLTDSISRVQKHSPLLVRGERGIGEWFGKAWFVQPAPADPARLKKDFFPWVDAAYRSKVVPSDHGERIEALHDRLALALATVVQDVDREYVEAGRGSEHVTLLLCGHAAQIIASGRALTGLMPEDHDEEDFKCFTCGVSRFVRRTVPVASDQEATVEKSQYFCEDWRNGSGVAGGWDCVANSDCGHLSQGEERGWHFHGDESFDSYESAQGLGLKEAVGEVPSHKL</sequence>
<name>A0AAV9NA65_9EURO</name>
<dbReference type="SUPFAM" id="SSF53254">
    <property type="entry name" value="Phosphoglycerate mutase-like"/>
    <property type="match status" value="1"/>
</dbReference>
<dbReference type="InterPro" id="IPR013078">
    <property type="entry name" value="His_Pase_superF_clade-1"/>
</dbReference>
<dbReference type="CDD" id="cd07067">
    <property type="entry name" value="HP_PGM_like"/>
    <property type="match status" value="1"/>
</dbReference>